<dbReference type="AlphaFoldDB" id="A0A8E2JQM9"/>
<keyword evidence="3" id="KW-1185">Reference proteome</keyword>
<gene>
    <name evidence="2" type="ORF">AOQ84DRAFT_390547</name>
</gene>
<dbReference type="Proteomes" id="UP000250140">
    <property type="component" value="Unassembled WGS sequence"/>
</dbReference>
<organism evidence="2 3">
    <name type="scientific">Glonium stellatum</name>
    <dbReference type="NCBI Taxonomy" id="574774"/>
    <lineage>
        <taxon>Eukaryota</taxon>
        <taxon>Fungi</taxon>
        <taxon>Dikarya</taxon>
        <taxon>Ascomycota</taxon>
        <taxon>Pezizomycotina</taxon>
        <taxon>Dothideomycetes</taxon>
        <taxon>Pleosporomycetidae</taxon>
        <taxon>Gloniales</taxon>
        <taxon>Gloniaceae</taxon>
        <taxon>Glonium</taxon>
    </lineage>
</organism>
<evidence type="ECO:0000313" key="2">
    <source>
        <dbReference type="EMBL" id="OCL05943.1"/>
    </source>
</evidence>
<evidence type="ECO:0000256" key="1">
    <source>
        <dbReference type="ARBA" id="ARBA00009042"/>
    </source>
</evidence>
<dbReference type="SUPFAM" id="SSF89372">
    <property type="entry name" value="Fucose-specific lectin"/>
    <property type="match status" value="2"/>
</dbReference>
<dbReference type="EMBL" id="KV750170">
    <property type="protein sequence ID" value="OCL05943.1"/>
    <property type="molecule type" value="Genomic_DNA"/>
</dbReference>
<name>A0A8E2JQM9_9PEZI</name>
<proteinExistence type="inferred from homology"/>
<dbReference type="OrthoDB" id="407298at2759"/>
<comment type="similarity">
    <text evidence="1">Belongs to the fungal fucose-specific lectin family.</text>
</comment>
<evidence type="ECO:0000313" key="3">
    <source>
        <dbReference type="Proteomes" id="UP000250140"/>
    </source>
</evidence>
<dbReference type="InterPro" id="IPR012475">
    <property type="entry name" value="Fungal_lectin"/>
</dbReference>
<reference evidence="2 3" key="1">
    <citation type="journal article" date="2016" name="Nat. Commun.">
        <title>Ectomycorrhizal ecology is imprinted in the genome of the dominant symbiotic fungus Cenococcum geophilum.</title>
        <authorList>
            <consortium name="DOE Joint Genome Institute"/>
            <person name="Peter M."/>
            <person name="Kohler A."/>
            <person name="Ohm R.A."/>
            <person name="Kuo A."/>
            <person name="Krutzmann J."/>
            <person name="Morin E."/>
            <person name="Arend M."/>
            <person name="Barry K.W."/>
            <person name="Binder M."/>
            <person name="Choi C."/>
            <person name="Clum A."/>
            <person name="Copeland A."/>
            <person name="Grisel N."/>
            <person name="Haridas S."/>
            <person name="Kipfer T."/>
            <person name="LaButti K."/>
            <person name="Lindquist E."/>
            <person name="Lipzen A."/>
            <person name="Maire R."/>
            <person name="Meier B."/>
            <person name="Mihaltcheva S."/>
            <person name="Molinier V."/>
            <person name="Murat C."/>
            <person name="Poggeler S."/>
            <person name="Quandt C.A."/>
            <person name="Sperisen C."/>
            <person name="Tritt A."/>
            <person name="Tisserant E."/>
            <person name="Crous P.W."/>
            <person name="Henrissat B."/>
            <person name="Nehls U."/>
            <person name="Egli S."/>
            <person name="Spatafora J.W."/>
            <person name="Grigoriev I.V."/>
            <person name="Martin F.M."/>
        </authorList>
    </citation>
    <scope>NUCLEOTIDE SEQUENCE [LARGE SCALE GENOMIC DNA]</scope>
    <source>
        <strain evidence="2 3">CBS 207.34</strain>
    </source>
</reference>
<sequence length="315" mass="34624">MDFTRLKAVSYDDPDRPGKKITRVYYQVNSQIRESCFDDDNGWYVRGGDVVAANAKPRSPISATIHADGKMTSIFYIDSANRLCRRVRTTAKAGDKGEWLDGSVGQPSFAMSSASQLSAVRTDEDEENLRVFYQSTDNRVRGIVSEGDKGVWVPSDLVLDGALPGTSLCAVAGAYQVRLYYQGIDKTIREHFSDPDTSWKASRIKTYSADDKAPITGVAWNYTAGQLQIRVFTLQNNVLVELIYDRGRGGWITNVASTGQVSISGTNPVQASALASVGLNQNGKFTIFYQPSKGVIAQYDSDFKRVQLGIPTARD</sequence>
<protein>
    <recommendedName>
        <fullName evidence="4">Fucose-specific lectin</fullName>
    </recommendedName>
</protein>
<accession>A0A8E2JQM9</accession>
<dbReference type="Pfam" id="PF07938">
    <property type="entry name" value="Fungal_lectin"/>
    <property type="match status" value="2"/>
</dbReference>
<dbReference type="Gene3D" id="2.120.10.70">
    <property type="entry name" value="Fucose-specific lectin"/>
    <property type="match status" value="1"/>
</dbReference>
<evidence type="ECO:0008006" key="4">
    <source>
        <dbReference type="Google" id="ProtNLM"/>
    </source>
</evidence>